<organism evidence="2 3">
    <name type="scientific">Porphyromonas endodontalis (strain ATCC 35406 / DSM 24491 / JCM 8526 / CCUG 16442 / BCRC 14492 / NCTC 13058 / HG 370)</name>
    <name type="common">Bacteroides endodontalis</name>
    <dbReference type="NCBI Taxonomy" id="553175"/>
    <lineage>
        <taxon>Bacteria</taxon>
        <taxon>Pseudomonadati</taxon>
        <taxon>Bacteroidota</taxon>
        <taxon>Bacteroidia</taxon>
        <taxon>Bacteroidales</taxon>
        <taxon>Porphyromonadaceae</taxon>
        <taxon>Porphyromonas</taxon>
    </lineage>
</organism>
<feature type="transmembrane region" description="Helical" evidence="1">
    <location>
        <begin position="34"/>
        <end position="55"/>
    </location>
</feature>
<dbReference type="AlphaFoldDB" id="C3J8W6"/>
<keyword evidence="1" id="KW-0472">Membrane</keyword>
<protein>
    <submittedName>
        <fullName evidence="2">Uncharacterized protein</fullName>
    </submittedName>
</protein>
<accession>C3J8W6</accession>
<keyword evidence="3" id="KW-1185">Reference proteome</keyword>
<dbReference type="Proteomes" id="UP000004295">
    <property type="component" value="Unassembled WGS sequence"/>
</dbReference>
<dbReference type="GeneID" id="93364914"/>
<evidence type="ECO:0000256" key="1">
    <source>
        <dbReference type="SAM" id="Phobius"/>
    </source>
</evidence>
<evidence type="ECO:0000313" key="2">
    <source>
        <dbReference type="EMBL" id="EEN83374.1"/>
    </source>
</evidence>
<sequence length="65" mass="7306">MNRPSFQLWYAAVTTLLGIVLLFCSFYAPPEGEISPTVMVAFGEICTFAGALMGLDYKWRNRDPK</sequence>
<keyword evidence="1" id="KW-0812">Transmembrane</keyword>
<evidence type="ECO:0000313" key="3">
    <source>
        <dbReference type="Proteomes" id="UP000004295"/>
    </source>
</evidence>
<keyword evidence="1" id="KW-1133">Transmembrane helix</keyword>
<comment type="caution">
    <text evidence="2">The sequence shown here is derived from an EMBL/GenBank/DDBJ whole genome shotgun (WGS) entry which is preliminary data.</text>
</comment>
<reference evidence="2 3" key="1">
    <citation type="submission" date="2009-04" db="EMBL/GenBank/DDBJ databases">
        <authorList>
            <person name="Sebastian Y."/>
            <person name="Madupu R."/>
            <person name="Durkin A.S."/>
            <person name="Torralba M."/>
            <person name="Methe B."/>
            <person name="Sutton G.G."/>
            <person name="Strausberg R.L."/>
            <person name="Nelson K.E."/>
        </authorList>
    </citation>
    <scope>NUCLEOTIDE SEQUENCE [LARGE SCALE GENOMIC DNA]</scope>
    <source>
        <strain evidence="3">ATCC 35406 / BCRC 14492 / JCM 8526 / NCTC 13058 / HG 370</strain>
    </source>
</reference>
<dbReference type="STRING" id="553175.POREN0001_0637"/>
<name>C3J8W6_POREA</name>
<gene>
    <name evidence="2" type="ORF">POREN0001_0637</name>
</gene>
<feature type="transmembrane region" description="Helical" evidence="1">
    <location>
        <begin position="7"/>
        <end position="28"/>
    </location>
</feature>
<proteinExistence type="predicted"/>
<dbReference type="RefSeq" id="WP_004332397.1">
    <property type="nucleotide sequence ID" value="NZ_ACNN01000007.1"/>
</dbReference>
<dbReference type="EMBL" id="ACNN01000007">
    <property type="protein sequence ID" value="EEN83374.1"/>
    <property type="molecule type" value="Genomic_DNA"/>
</dbReference>